<evidence type="ECO:0000256" key="1">
    <source>
        <dbReference type="ARBA" id="ARBA00005350"/>
    </source>
</evidence>
<evidence type="ECO:0000256" key="2">
    <source>
        <dbReference type="RuleBase" id="RU363116"/>
    </source>
</evidence>
<proteinExistence type="inferred from homology"/>
<dbReference type="GO" id="GO:0005886">
    <property type="term" value="C:plasma membrane"/>
    <property type="evidence" value="ECO:0007669"/>
    <property type="project" value="TreeGrafter"/>
</dbReference>
<dbReference type="PANTHER" id="PTHR23248:SF9">
    <property type="entry name" value="PHOSPHOLIPID SCRAMBLASE"/>
    <property type="match status" value="1"/>
</dbReference>
<sequence length="154" mass="17849">MDHPVTGLVISDHETEKTDTLFVNEYIEWHRCNDMRPERPNKKRDKLSVLRMTEATSRLNVFVSPRYFFSDSFIYLFIILPYSGTSNQVMSADGGAEIGRITKQWSNLLQEMFTDADNFGVSFPLDLDVRVKATLIGAVFLIVSFENHRRRHDD</sequence>
<dbReference type="AlphaFoldDB" id="A0A183ATV7"/>
<gene>
    <name evidence="3" type="ORF">ECPE_LOCUS10392</name>
</gene>
<dbReference type="OrthoDB" id="191150at2759"/>
<comment type="function">
    <text evidence="2">May mediate accelerated ATP-independent bidirectional transbilayer migration of phospholipids upon binding calcium ions that results in a loss of phospholipid asymmetry in the plasma membrane.</text>
</comment>
<reference evidence="3 4" key="2">
    <citation type="submission" date="2018-11" db="EMBL/GenBank/DDBJ databases">
        <authorList>
            <consortium name="Pathogen Informatics"/>
        </authorList>
    </citation>
    <scope>NUCLEOTIDE SEQUENCE [LARGE SCALE GENOMIC DNA]</scope>
    <source>
        <strain evidence="3 4">Egypt</strain>
    </source>
</reference>
<keyword evidence="2" id="KW-0564">Palmitate</keyword>
<evidence type="ECO:0000313" key="3">
    <source>
        <dbReference type="EMBL" id="VDP86977.1"/>
    </source>
</evidence>
<comment type="cofactor">
    <cofactor evidence="2">
        <name>Ca(2+)</name>
        <dbReference type="ChEBI" id="CHEBI:29108"/>
    </cofactor>
</comment>
<evidence type="ECO:0000313" key="4">
    <source>
        <dbReference type="Proteomes" id="UP000272942"/>
    </source>
</evidence>
<protein>
    <recommendedName>
        <fullName evidence="2">Phospholipid scramblase</fullName>
    </recommendedName>
</protein>
<accession>A0A183ATV7</accession>
<dbReference type="WBParaSite" id="ECPE_0001042401-mRNA-1">
    <property type="protein sequence ID" value="ECPE_0001042401-mRNA-1"/>
    <property type="gene ID" value="ECPE_0001042401"/>
</dbReference>
<dbReference type="InterPro" id="IPR005552">
    <property type="entry name" value="Scramblase"/>
</dbReference>
<organism evidence="5">
    <name type="scientific">Echinostoma caproni</name>
    <dbReference type="NCBI Taxonomy" id="27848"/>
    <lineage>
        <taxon>Eukaryota</taxon>
        <taxon>Metazoa</taxon>
        <taxon>Spiralia</taxon>
        <taxon>Lophotrochozoa</taxon>
        <taxon>Platyhelminthes</taxon>
        <taxon>Trematoda</taxon>
        <taxon>Digenea</taxon>
        <taxon>Plagiorchiida</taxon>
        <taxon>Echinostomata</taxon>
        <taxon>Echinostomatoidea</taxon>
        <taxon>Echinostomatidae</taxon>
        <taxon>Echinostoma</taxon>
    </lineage>
</organism>
<dbReference type="GO" id="GO:0017128">
    <property type="term" value="F:phospholipid scramblase activity"/>
    <property type="evidence" value="ECO:0007669"/>
    <property type="project" value="InterPro"/>
</dbReference>
<dbReference type="Pfam" id="PF03803">
    <property type="entry name" value="Scramblase"/>
    <property type="match status" value="1"/>
</dbReference>
<reference evidence="5" key="1">
    <citation type="submission" date="2016-06" db="UniProtKB">
        <authorList>
            <consortium name="WormBaseParasite"/>
        </authorList>
    </citation>
    <scope>IDENTIFICATION</scope>
</reference>
<keyword evidence="2" id="KW-0449">Lipoprotein</keyword>
<dbReference type="PANTHER" id="PTHR23248">
    <property type="entry name" value="PHOSPHOLIPID SCRAMBLASE-RELATED"/>
    <property type="match status" value="1"/>
</dbReference>
<comment type="similarity">
    <text evidence="1 2">Belongs to the phospholipid scramblase family.</text>
</comment>
<evidence type="ECO:0000313" key="5">
    <source>
        <dbReference type="WBParaSite" id="ECPE_0001042401-mRNA-1"/>
    </source>
</evidence>
<dbReference type="Proteomes" id="UP000272942">
    <property type="component" value="Unassembled WGS sequence"/>
</dbReference>
<keyword evidence="2" id="KW-0106">Calcium</keyword>
<keyword evidence="4" id="KW-1185">Reference proteome</keyword>
<dbReference type="EMBL" id="UZAN01049002">
    <property type="protein sequence ID" value="VDP86977.1"/>
    <property type="molecule type" value="Genomic_DNA"/>
</dbReference>
<name>A0A183ATV7_9TREM</name>